<feature type="compositionally biased region" description="Polar residues" evidence="1">
    <location>
        <begin position="46"/>
        <end position="59"/>
    </location>
</feature>
<protein>
    <submittedName>
        <fullName evidence="2">Uncharacterized protein</fullName>
    </submittedName>
</protein>
<accession>A0AA86SBZ0</accession>
<name>A0AA86SBZ0_9FABA</name>
<sequence length="73" mass="8101">MNFISEGYFFYYTLFILSGSSNSCYRKKPGNVIRDCLTQPPCKNTPKGSQTQSQPQTHSKVAATNEDSSSSEP</sequence>
<keyword evidence="3" id="KW-1185">Reference proteome</keyword>
<reference evidence="2" key="1">
    <citation type="submission" date="2023-10" db="EMBL/GenBank/DDBJ databases">
        <authorList>
            <person name="Domelevo Entfellner J.-B."/>
        </authorList>
    </citation>
    <scope>NUCLEOTIDE SEQUENCE</scope>
</reference>
<evidence type="ECO:0000256" key="1">
    <source>
        <dbReference type="SAM" id="MobiDB-lite"/>
    </source>
</evidence>
<dbReference type="Proteomes" id="UP001189624">
    <property type="component" value="Chromosome 4"/>
</dbReference>
<evidence type="ECO:0000313" key="3">
    <source>
        <dbReference type="Proteomes" id="UP001189624"/>
    </source>
</evidence>
<dbReference type="Gramene" id="rna-AYBTSS11_LOCUS12928">
    <property type="protein sequence ID" value="CAJ1947950.1"/>
    <property type="gene ID" value="gene-AYBTSS11_LOCUS12928"/>
</dbReference>
<evidence type="ECO:0000313" key="2">
    <source>
        <dbReference type="EMBL" id="CAJ1947950.1"/>
    </source>
</evidence>
<organism evidence="2 3">
    <name type="scientific">Sphenostylis stenocarpa</name>
    <dbReference type="NCBI Taxonomy" id="92480"/>
    <lineage>
        <taxon>Eukaryota</taxon>
        <taxon>Viridiplantae</taxon>
        <taxon>Streptophyta</taxon>
        <taxon>Embryophyta</taxon>
        <taxon>Tracheophyta</taxon>
        <taxon>Spermatophyta</taxon>
        <taxon>Magnoliopsida</taxon>
        <taxon>eudicotyledons</taxon>
        <taxon>Gunneridae</taxon>
        <taxon>Pentapetalae</taxon>
        <taxon>rosids</taxon>
        <taxon>fabids</taxon>
        <taxon>Fabales</taxon>
        <taxon>Fabaceae</taxon>
        <taxon>Papilionoideae</taxon>
        <taxon>50 kb inversion clade</taxon>
        <taxon>NPAAA clade</taxon>
        <taxon>indigoferoid/millettioid clade</taxon>
        <taxon>Phaseoleae</taxon>
        <taxon>Sphenostylis</taxon>
    </lineage>
</organism>
<feature type="region of interest" description="Disordered" evidence="1">
    <location>
        <begin position="37"/>
        <end position="73"/>
    </location>
</feature>
<proteinExistence type="predicted"/>
<gene>
    <name evidence="2" type="ORF">AYBTSS11_LOCUS12928</name>
</gene>
<dbReference type="EMBL" id="OY731401">
    <property type="protein sequence ID" value="CAJ1947950.1"/>
    <property type="molecule type" value="Genomic_DNA"/>
</dbReference>
<dbReference type="AlphaFoldDB" id="A0AA86SBZ0"/>